<comment type="caution">
    <text evidence="2">The sequence shown here is derived from an EMBL/GenBank/DDBJ whole genome shotgun (WGS) entry which is preliminary data.</text>
</comment>
<dbReference type="EMBL" id="JBHMBK010000077">
    <property type="protein sequence ID" value="MFB9691250.1"/>
    <property type="molecule type" value="Genomic_DNA"/>
</dbReference>
<dbReference type="Proteomes" id="UP001589535">
    <property type="component" value="Unassembled WGS sequence"/>
</dbReference>
<organism evidence="2 3">
    <name type="scientific">Amycolatopsis plumensis</name>
    <dbReference type="NCBI Taxonomy" id="236508"/>
    <lineage>
        <taxon>Bacteria</taxon>
        <taxon>Bacillati</taxon>
        <taxon>Actinomycetota</taxon>
        <taxon>Actinomycetes</taxon>
        <taxon>Pseudonocardiales</taxon>
        <taxon>Pseudonocardiaceae</taxon>
        <taxon>Amycolatopsis</taxon>
    </lineage>
</organism>
<evidence type="ECO:0000313" key="2">
    <source>
        <dbReference type="EMBL" id="MFB9691250.1"/>
    </source>
</evidence>
<proteinExistence type="predicted"/>
<dbReference type="Gene3D" id="2.60.40.10">
    <property type="entry name" value="Immunoglobulins"/>
    <property type="match status" value="1"/>
</dbReference>
<feature type="signal peptide" evidence="1">
    <location>
        <begin position="1"/>
        <end position="22"/>
    </location>
</feature>
<sequence>MSTRRVVLAAAMVAAAWTTVISGLVAEAAWQKSGSGTGYAVAAKLQTPGQPVLDDAKCNNGGSGPTATVHWSYPAPLPPGFEVFTATAKNGPVTSAGTTTTTSATVALSSNKTTYVSVRATAGAWRGPRSPEVAAC</sequence>
<feature type="chain" id="PRO_5045887260" description="Ig-like domain-containing protein" evidence="1">
    <location>
        <begin position="23"/>
        <end position="136"/>
    </location>
</feature>
<keyword evidence="1" id="KW-0732">Signal</keyword>
<evidence type="ECO:0008006" key="4">
    <source>
        <dbReference type="Google" id="ProtNLM"/>
    </source>
</evidence>
<dbReference type="SUPFAM" id="SSF49265">
    <property type="entry name" value="Fibronectin type III"/>
    <property type="match status" value="1"/>
</dbReference>
<gene>
    <name evidence="2" type="ORF">ACFFTO_44365</name>
</gene>
<evidence type="ECO:0000313" key="3">
    <source>
        <dbReference type="Proteomes" id="UP001589535"/>
    </source>
</evidence>
<keyword evidence="3" id="KW-1185">Reference proteome</keyword>
<dbReference type="InterPro" id="IPR013783">
    <property type="entry name" value="Ig-like_fold"/>
</dbReference>
<accession>A0ABV5UIL9</accession>
<protein>
    <recommendedName>
        <fullName evidence="4">Ig-like domain-containing protein</fullName>
    </recommendedName>
</protein>
<dbReference type="InterPro" id="IPR036116">
    <property type="entry name" value="FN3_sf"/>
</dbReference>
<reference evidence="2 3" key="1">
    <citation type="submission" date="2024-09" db="EMBL/GenBank/DDBJ databases">
        <authorList>
            <person name="Sun Q."/>
            <person name="Mori K."/>
        </authorList>
    </citation>
    <scope>NUCLEOTIDE SEQUENCE [LARGE SCALE GENOMIC DNA]</scope>
    <source>
        <strain evidence="2 3">JCM 13852</strain>
    </source>
</reference>
<dbReference type="RefSeq" id="WP_378207938.1">
    <property type="nucleotide sequence ID" value="NZ_JBHMBK010000077.1"/>
</dbReference>
<name>A0ABV5UIL9_9PSEU</name>
<evidence type="ECO:0000256" key="1">
    <source>
        <dbReference type="SAM" id="SignalP"/>
    </source>
</evidence>